<keyword evidence="2" id="KW-0548">Nucleotidyltransferase</keyword>
<name>A0AAD4QZ05_9BILA</name>
<dbReference type="Gene3D" id="2.40.70.10">
    <property type="entry name" value="Acid Proteases"/>
    <property type="match status" value="1"/>
</dbReference>
<dbReference type="GO" id="GO:0003676">
    <property type="term" value="F:nucleic acid binding"/>
    <property type="evidence" value="ECO:0007669"/>
    <property type="project" value="InterPro"/>
</dbReference>
<keyword evidence="1" id="KW-0808">Transferase</keyword>
<dbReference type="InterPro" id="IPR036397">
    <property type="entry name" value="RNaseH_sf"/>
</dbReference>
<evidence type="ECO:0000256" key="4">
    <source>
        <dbReference type="ARBA" id="ARBA00022759"/>
    </source>
</evidence>
<dbReference type="Proteomes" id="UP001201812">
    <property type="component" value="Unassembled WGS sequence"/>
</dbReference>
<feature type="compositionally biased region" description="Polar residues" evidence="5">
    <location>
        <begin position="410"/>
        <end position="419"/>
    </location>
</feature>
<keyword evidence="6" id="KW-0812">Transmembrane</keyword>
<evidence type="ECO:0000313" key="7">
    <source>
        <dbReference type="EMBL" id="KAI1699261.1"/>
    </source>
</evidence>
<dbReference type="SUPFAM" id="SSF50630">
    <property type="entry name" value="Acid proteases"/>
    <property type="match status" value="1"/>
</dbReference>
<evidence type="ECO:0000256" key="3">
    <source>
        <dbReference type="ARBA" id="ARBA00022722"/>
    </source>
</evidence>
<dbReference type="EMBL" id="JAKKPZ010000186">
    <property type="protein sequence ID" value="KAI1699261.1"/>
    <property type="molecule type" value="Genomic_DNA"/>
</dbReference>
<keyword evidence="4" id="KW-0378">Hydrolase</keyword>
<comment type="caution">
    <text evidence="7">The sequence shown here is derived from an EMBL/GenBank/DDBJ whole genome shotgun (WGS) entry which is preliminary data.</text>
</comment>
<keyword evidence="4" id="KW-0255">Endonuclease</keyword>
<reference evidence="7" key="1">
    <citation type="submission" date="2022-01" db="EMBL/GenBank/DDBJ databases">
        <title>Genome Sequence Resource for Two Populations of Ditylenchus destructor, the Migratory Endoparasitic Phytonematode.</title>
        <authorList>
            <person name="Zhang H."/>
            <person name="Lin R."/>
            <person name="Xie B."/>
        </authorList>
    </citation>
    <scope>NUCLEOTIDE SEQUENCE</scope>
    <source>
        <strain evidence="7">BazhouSP</strain>
    </source>
</reference>
<dbReference type="GO" id="GO:0004519">
    <property type="term" value="F:endonuclease activity"/>
    <property type="evidence" value="ECO:0007669"/>
    <property type="project" value="UniProtKB-KW"/>
</dbReference>
<dbReference type="GO" id="GO:0016779">
    <property type="term" value="F:nucleotidyltransferase activity"/>
    <property type="evidence" value="ECO:0007669"/>
    <property type="project" value="UniProtKB-KW"/>
</dbReference>
<protein>
    <submittedName>
        <fullName evidence="7">Uncharacterized protein</fullName>
    </submittedName>
</protein>
<dbReference type="CDD" id="cd00303">
    <property type="entry name" value="retropepsin_like"/>
    <property type="match status" value="1"/>
</dbReference>
<evidence type="ECO:0000256" key="1">
    <source>
        <dbReference type="ARBA" id="ARBA00022679"/>
    </source>
</evidence>
<proteinExistence type="predicted"/>
<keyword evidence="8" id="KW-1185">Reference proteome</keyword>
<accession>A0AAD4QZ05</accession>
<dbReference type="InterPro" id="IPR021109">
    <property type="entry name" value="Peptidase_aspartic_dom_sf"/>
</dbReference>
<feature type="transmembrane region" description="Helical" evidence="6">
    <location>
        <begin position="348"/>
        <end position="369"/>
    </location>
</feature>
<keyword evidence="3" id="KW-0540">Nuclease</keyword>
<keyword evidence="6" id="KW-0472">Membrane</keyword>
<dbReference type="Gene3D" id="3.30.420.10">
    <property type="entry name" value="Ribonuclease H-like superfamily/Ribonuclease H"/>
    <property type="match status" value="1"/>
</dbReference>
<sequence length="1555" mass="177266">MDTSSCEYQKGQCQLSDFTFLIWKPDFRQQCRYVDIGVWNGEKLGEAWLADGKEVGLTFYKDSKPVFDCGQELEISIQGLAAKTTYRRNKRYTKNRQLDGNVRSTQEAARLTYLSADVSRGITHSFQHALQFFCEMIEVERENVINLGLSNPTLLARTLFDNPNLTAEYIGARTLRIWPCIQLEAGTYHFQGTNSTDECYEHAPLGIHTDDDLEFVFLDPKTMITSKNSQKGHCEQLRNIAVEIDGVLMNLDQVSGRLHKLNVQVFSKHWENRSRIQSYQPHAFHTLILTNISKTLTHSYFEGLAKTTRINYRIEKDGDGMKTSPAKDTIDIGQVLGNVIKSRLEDVWWWWITACGIIVSIFALFWILICFLNPCLGTASLFNTVSGVLRKRMKRKDRDLQYRMTDLESKISTSSSTNEPKAVSVTLPPEASSPAPTRKIKLVKFQPEVQFRTRTLSVRKAKVKQNHEKMEPQLISPIFAGSDDLNRPVVKITINGDILKAAINHWADSSIITECLAKGIDFVKQNPATLTTFNGSETSTIGEAFALVNIENLYQFRAHFLVINNTDFVGNGYDIILGRNCLGKLPPITFDLQNNILRMGKLEFFISGPSAGEVARNMFAKPPVKLDVKIGNNFYQAIADYKSSFSYARSSLIFKLRSSTFRANENEAPTSAELSKHILGYLTERVILGSYEIDVDFKVPIQLKIYTRLTLPENGLFYDCTIANNLNRLGNWILKPTYQQCVLIVPAPETMPFVEWFIRESAIVGRELKDTHYQVELVDSLQLTGSGYQCIPEEFDTLRMTLTSFELMYKDSVNKLAQPLIPCRLDLCFILRIVLEDKENPALTLANKIECVHLMREKWGFGPKLEIREENNVTILYTSFSTENVNVFYEIRITVVGREQRVSKRPRPITTDQPDTEGPLVVRIEHTASTSGNSGSNGPEVKATFELLGPINNKDDILSKITPLPQHCWKLLINVTSDSERYSDIFFPTANHFHDNWKEDQNLSKIELAFLRNYDYNIVIPFTEPVAQQTIGLTDEVVKSYTQYRHSCHILPQINMYVSFLIRHSLKIALNIPGGDTQQNRVMLNEVVQSMATVLSERQPSVVVRQNSGEILCRQSWRKNGIEQRAELQIIVTLQEISKKKTHQLKFKTTDKSQPHKELKQLRDFMLIVRQNLKTVIKTSLFNEWFLFLISNTTRAPVQIFKGMTVAQAQKVVKQGNCLTEILDKSGSEDNQEVVNAVCLDPDPTYKIDWSQSIVQGQELENLQQLTDKFSDVFSRNSYDIGSCTVGEHKIVTTDEIPVQAKATRHPIRMNQAVDEALEESIACGVLVESDTEWEMPDIVETPVCLAIKNRKTDLHNIHAIIHRGEDEQNYSINLTDEQQSDHDCKRIIDYLSDNTIPAHISENDIDSFKQFAAQFEILDNVLYFKQEGGKEKDFDEFLPYVNFCYNTAVHSTTNETPFYLLFGRQPIFAIDQILDPKTRDPIPFTDTDEFKVALVKNLRFAWAIAAEETIKAQERNKIQISTQSLTQTMSHAFTMVDGRKGMAFLSARSYLSNF</sequence>
<evidence type="ECO:0000256" key="2">
    <source>
        <dbReference type="ARBA" id="ARBA00022695"/>
    </source>
</evidence>
<evidence type="ECO:0000256" key="5">
    <source>
        <dbReference type="SAM" id="MobiDB-lite"/>
    </source>
</evidence>
<dbReference type="InterPro" id="IPR050951">
    <property type="entry name" value="Retrovirus_Pol_polyprotein"/>
</dbReference>
<evidence type="ECO:0000256" key="6">
    <source>
        <dbReference type="SAM" id="Phobius"/>
    </source>
</evidence>
<dbReference type="PANTHER" id="PTHR37984:SF5">
    <property type="entry name" value="PROTEIN NYNRIN-LIKE"/>
    <property type="match status" value="1"/>
</dbReference>
<evidence type="ECO:0000313" key="8">
    <source>
        <dbReference type="Proteomes" id="UP001201812"/>
    </source>
</evidence>
<dbReference type="PANTHER" id="PTHR37984">
    <property type="entry name" value="PROTEIN CBG26694"/>
    <property type="match status" value="1"/>
</dbReference>
<gene>
    <name evidence="7" type="ORF">DdX_17437</name>
</gene>
<keyword evidence="6" id="KW-1133">Transmembrane helix</keyword>
<feature type="region of interest" description="Disordered" evidence="5">
    <location>
        <begin position="410"/>
        <end position="434"/>
    </location>
</feature>
<organism evidence="7 8">
    <name type="scientific">Ditylenchus destructor</name>
    <dbReference type="NCBI Taxonomy" id="166010"/>
    <lineage>
        <taxon>Eukaryota</taxon>
        <taxon>Metazoa</taxon>
        <taxon>Ecdysozoa</taxon>
        <taxon>Nematoda</taxon>
        <taxon>Chromadorea</taxon>
        <taxon>Rhabditida</taxon>
        <taxon>Tylenchina</taxon>
        <taxon>Tylenchomorpha</taxon>
        <taxon>Sphaerularioidea</taxon>
        <taxon>Anguinidae</taxon>
        <taxon>Anguininae</taxon>
        <taxon>Ditylenchus</taxon>
    </lineage>
</organism>